<dbReference type="AlphaFoldDB" id="A0A8H6Y2B9"/>
<evidence type="ECO:0000313" key="2">
    <source>
        <dbReference type="Proteomes" id="UP000620124"/>
    </source>
</evidence>
<reference evidence="1" key="1">
    <citation type="submission" date="2020-05" db="EMBL/GenBank/DDBJ databases">
        <title>Mycena genomes resolve the evolution of fungal bioluminescence.</title>
        <authorList>
            <person name="Tsai I.J."/>
        </authorList>
    </citation>
    <scope>NUCLEOTIDE SEQUENCE</scope>
    <source>
        <strain evidence="1">CCC161011</strain>
    </source>
</reference>
<proteinExistence type="predicted"/>
<protein>
    <submittedName>
        <fullName evidence="1">Uncharacterized protein</fullName>
    </submittedName>
</protein>
<sequence>MPPVPKRTGVIRTWTKLDDGAVEETALEKVPEPIVALQTGLSRVRDESYPQSSEDSGSLLIAGGAEAKAMVAAIENICGATREKRRLQGKGFVKGSRKKYSWW</sequence>
<organism evidence="1 2">
    <name type="scientific">Mycena venus</name>
    <dbReference type="NCBI Taxonomy" id="2733690"/>
    <lineage>
        <taxon>Eukaryota</taxon>
        <taxon>Fungi</taxon>
        <taxon>Dikarya</taxon>
        <taxon>Basidiomycota</taxon>
        <taxon>Agaricomycotina</taxon>
        <taxon>Agaricomycetes</taxon>
        <taxon>Agaricomycetidae</taxon>
        <taxon>Agaricales</taxon>
        <taxon>Marasmiineae</taxon>
        <taxon>Mycenaceae</taxon>
        <taxon>Mycena</taxon>
    </lineage>
</organism>
<dbReference type="EMBL" id="JACAZI010000009">
    <property type="protein sequence ID" value="KAF7352013.1"/>
    <property type="molecule type" value="Genomic_DNA"/>
</dbReference>
<accession>A0A8H6Y2B9</accession>
<name>A0A8H6Y2B9_9AGAR</name>
<gene>
    <name evidence="1" type="ORF">MVEN_01163500</name>
</gene>
<keyword evidence="2" id="KW-1185">Reference proteome</keyword>
<evidence type="ECO:0000313" key="1">
    <source>
        <dbReference type="EMBL" id="KAF7352013.1"/>
    </source>
</evidence>
<comment type="caution">
    <text evidence="1">The sequence shown here is derived from an EMBL/GenBank/DDBJ whole genome shotgun (WGS) entry which is preliminary data.</text>
</comment>
<dbReference type="Proteomes" id="UP000620124">
    <property type="component" value="Unassembled WGS sequence"/>
</dbReference>